<dbReference type="PANTHER" id="PTHR43283">
    <property type="entry name" value="BETA-LACTAMASE-RELATED"/>
    <property type="match status" value="1"/>
</dbReference>
<keyword evidence="4" id="KW-1185">Reference proteome</keyword>
<evidence type="ECO:0000259" key="2">
    <source>
        <dbReference type="Pfam" id="PF00144"/>
    </source>
</evidence>
<feature type="signal peptide" evidence="1">
    <location>
        <begin position="1"/>
        <end position="22"/>
    </location>
</feature>
<feature type="chain" id="PRO_5011718876" evidence="1">
    <location>
        <begin position="23"/>
        <end position="353"/>
    </location>
</feature>
<dbReference type="EMBL" id="FNHG01000002">
    <property type="protein sequence ID" value="SDL76591.1"/>
    <property type="molecule type" value="Genomic_DNA"/>
</dbReference>
<protein>
    <submittedName>
        <fullName evidence="3">CubicO group peptidase, beta-lactamase class C family</fullName>
    </submittedName>
</protein>
<organism evidence="3 4">
    <name type="scientific">Maricaulis salignorans</name>
    <dbReference type="NCBI Taxonomy" id="144026"/>
    <lineage>
        <taxon>Bacteria</taxon>
        <taxon>Pseudomonadati</taxon>
        <taxon>Pseudomonadota</taxon>
        <taxon>Alphaproteobacteria</taxon>
        <taxon>Maricaulales</taxon>
        <taxon>Maricaulaceae</taxon>
        <taxon>Maricaulis</taxon>
    </lineage>
</organism>
<dbReference type="InterPro" id="IPR012338">
    <property type="entry name" value="Beta-lactam/transpept-like"/>
</dbReference>
<dbReference type="Pfam" id="PF00144">
    <property type="entry name" value="Beta-lactamase"/>
    <property type="match status" value="1"/>
</dbReference>
<dbReference type="AlphaFoldDB" id="A0A1G9MRE7"/>
<evidence type="ECO:0000256" key="1">
    <source>
        <dbReference type="SAM" id="SignalP"/>
    </source>
</evidence>
<accession>A0A1G9MRE7</accession>
<evidence type="ECO:0000313" key="3">
    <source>
        <dbReference type="EMBL" id="SDL76591.1"/>
    </source>
</evidence>
<name>A0A1G9MRE7_9PROT</name>
<dbReference type="InterPro" id="IPR050789">
    <property type="entry name" value="Diverse_Enzym_Activities"/>
</dbReference>
<dbReference type="InterPro" id="IPR001466">
    <property type="entry name" value="Beta-lactam-related"/>
</dbReference>
<dbReference type="Proteomes" id="UP000199759">
    <property type="component" value="Unassembled WGS sequence"/>
</dbReference>
<dbReference type="SUPFAM" id="SSF56601">
    <property type="entry name" value="beta-lactamase/transpeptidase-like"/>
    <property type="match status" value="1"/>
</dbReference>
<gene>
    <name evidence="3" type="ORF">SAMN04488568_10276</name>
</gene>
<reference evidence="3 4" key="1">
    <citation type="submission" date="2016-10" db="EMBL/GenBank/DDBJ databases">
        <authorList>
            <person name="de Groot N.N."/>
        </authorList>
    </citation>
    <scope>NUCLEOTIDE SEQUENCE [LARGE SCALE GENOMIC DNA]</scope>
    <source>
        <strain evidence="3 4">DSM 16077</strain>
    </source>
</reference>
<keyword evidence="1" id="KW-0732">Signal</keyword>
<evidence type="ECO:0000313" key="4">
    <source>
        <dbReference type="Proteomes" id="UP000199759"/>
    </source>
</evidence>
<feature type="domain" description="Beta-lactamase-related" evidence="2">
    <location>
        <begin position="42"/>
        <end position="335"/>
    </location>
</feature>
<proteinExistence type="predicted"/>
<dbReference type="Gene3D" id="3.40.710.10">
    <property type="entry name" value="DD-peptidase/beta-lactamase superfamily"/>
    <property type="match status" value="1"/>
</dbReference>
<dbReference type="PANTHER" id="PTHR43283:SF7">
    <property type="entry name" value="BETA-LACTAMASE-RELATED DOMAIN-CONTAINING PROTEIN"/>
    <property type="match status" value="1"/>
</dbReference>
<dbReference type="STRING" id="144026.SAMN04488568_10276"/>
<sequence length="353" mass="37924">MKAWMSGLAMTMVLAMAGPASAGAQAIAPVYALACDGADAYSRQARGIAVIVVHAGDIVCERYADGIEPDEVWEIASGVKSFAGVMAAAAVQDGLLSLDERAADTLTEWQDDPARAAITIRQLLNQSSGLALPRESSRLPGYQAAIRTRARTRPGEAFAYGPRHFQAFGELLRRKLAAAGLDATPAHYLGRRVLAPLGIDVRNWASLDGMPVLSEGASISPRDWARFGHFVLHDSDAGVRARVDPATLAALFEPSGANPAYGLGWWLPHPRHAGYRGSRGVGRFLDTLEAGEDFPELHVAAGAGGQRLYLFPELDLVVVRMTRGVDQDPATRSRAWSDRRFIEHLLVPQAVTP</sequence>